<evidence type="ECO:0000256" key="1">
    <source>
        <dbReference type="ARBA" id="ARBA00022679"/>
    </source>
</evidence>
<evidence type="ECO:0000256" key="3">
    <source>
        <dbReference type="SAM" id="Phobius"/>
    </source>
</evidence>
<feature type="transmembrane region" description="Helical" evidence="3">
    <location>
        <begin position="212"/>
        <end position="235"/>
    </location>
</feature>
<keyword evidence="3" id="KW-1133">Transmembrane helix</keyword>
<proteinExistence type="inferred from homology"/>
<dbReference type="Gene3D" id="1.20.120.1760">
    <property type="match status" value="1"/>
</dbReference>
<dbReference type="OrthoDB" id="1198827at2"/>
<protein>
    <submittedName>
        <fullName evidence="4">CDP-alcohol phosphatidyltransferase</fullName>
    </submittedName>
</protein>
<keyword evidence="5" id="KW-1185">Reference proteome</keyword>
<reference evidence="5" key="1">
    <citation type="submission" date="2016-11" db="EMBL/GenBank/DDBJ databases">
        <authorList>
            <person name="Varghese N."/>
            <person name="Submissions S."/>
        </authorList>
    </citation>
    <scope>NUCLEOTIDE SEQUENCE [LARGE SCALE GENOMIC DNA]</scope>
    <source>
        <strain evidence="5">DSM 22212</strain>
    </source>
</reference>
<accession>A0A1M6TC95</accession>
<feature type="transmembrane region" description="Helical" evidence="3">
    <location>
        <begin position="38"/>
        <end position="55"/>
    </location>
</feature>
<dbReference type="GO" id="GO:0016780">
    <property type="term" value="F:phosphotransferase activity, for other substituted phosphate groups"/>
    <property type="evidence" value="ECO:0007669"/>
    <property type="project" value="InterPro"/>
</dbReference>
<comment type="similarity">
    <text evidence="2">Belongs to the CDP-alcohol phosphatidyltransferase class-I family.</text>
</comment>
<name>A0A1M6TC95_9BACT</name>
<organism evidence="4 5">
    <name type="scientific">Rhodothermus profundi</name>
    <dbReference type="NCBI Taxonomy" id="633813"/>
    <lineage>
        <taxon>Bacteria</taxon>
        <taxon>Pseudomonadati</taxon>
        <taxon>Rhodothermota</taxon>
        <taxon>Rhodothermia</taxon>
        <taxon>Rhodothermales</taxon>
        <taxon>Rhodothermaceae</taxon>
        <taxon>Rhodothermus</taxon>
    </lineage>
</organism>
<dbReference type="InterPro" id="IPR000462">
    <property type="entry name" value="CDP-OH_P_trans"/>
</dbReference>
<dbReference type="GO" id="GO:0016020">
    <property type="term" value="C:membrane"/>
    <property type="evidence" value="ECO:0007669"/>
    <property type="project" value="InterPro"/>
</dbReference>
<evidence type="ECO:0000313" key="4">
    <source>
        <dbReference type="EMBL" id="SHK54456.1"/>
    </source>
</evidence>
<dbReference type="PROSITE" id="PS00379">
    <property type="entry name" value="CDP_ALCOHOL_P_TRANSF"/>
    <property type="match status" value="1"/>
</dbReference>
<keyword evidence="3" id="KW-0812">Transmembrane</keyword>
<feature type="transmembrane region" description="Helical" evidence="3">
    <location>
        <begin position="125"/>
        <end position="145"/>
    </location>
</feature>
<dbReference type="AlphaFoldDB" id="A0A1M6TC95"/>
<dbReference type="InterPro" id="IPR043130">
    <property type="entry name" value="CDP-OH_PTrfase_TM_dom"/>
</dbReference>
<dbReference type="Proteomes" id="UP000185812">
    <property type="component" value="Unassembled WGS sequence"/>
</dbReference>
<sequence length="271" mass="30431">MATPTKLSDPLFRDLSAFGLGIMHRVARRLAPTRIRPVHITWLFLLNGLLAAWLIRRKRRRTDCLAAALLVGKHLLDGLDGALARLQRPSRLGRYLDSISDFAVNAALFAAVACRRGGRVRDWGLAAAGLLAQLLQGSLYNFYYVQYRHHHAGERTSLLDERQAHPYPWDPPRLTRVLQQLYLGLYGWQDRLVAWLDRWLTGTATPPLPAPAFMTALSTLGLGVQLAVAALFLLLGQATRLPHVFLGPYLVWSSFLLGWRARQARQLTRSG</sequence>
<dbReference type="GO" id="GO:0008654">
    <property type="term" value="P:phospholipid biosynthetic process"/>
    <property type="evidence" value="ECO:0007669"/>
    <property type="project" value="InterPro"/>
</dbReference>
<dbReference type="STRING" id="633813.SAMN04488087_1328"/>
<gene>
    <name evidence="4" type="ORF">SAMN04488087_1328</name>
</gene>
<dbReference type="InterPro" id="IPR048254">
    <property type="entry name" value="CDP_ALCOHOL_P_TRANSF_CS"/>
</dbReference>
<evidence type="ECO:0000313" key="5">
    <source>
        <dbReference type="Proteomes" id="UP000185812"/>
    </source>
</evidence>
<dbReference type="Pfam" id="PF01066">
    <property type="entry name" value="CDP-OH_P_transf"/>
    <property type="match status" value="1"/>
</dbReference>
<keyword evidence="3" id="KW-0472">Membrane</keyword>
<keyword evidence="1 2" id="KW-0808">Transferase</keyword>
<dbReference type="RefSeq" id="WP_072715198.1">
    <property type="nucleotide sequence ID" value="NZ_FRAU01000004.1"/>
</dbReference>
<dbReference type="EMBL" id="FRAU01000004">
    <property type="protein sequence ID" value="SHK54456.1"/>
    <property type="molecule type" value="Genomic_DNA"/>
</dbReference>
<evidence type="ECO:0000256" key="2">
    <source>
        <dbReference type="RuleBase" id="RU003750"/>
    </source>
</evidence>